<dbReference type="InterPro" id="IPR002491">
    <property type="entry name" value="ABC_transptr_periplasmic_BD"/>
</dbReference>
<dbReference type="EMBL" id="CP091430">
    <property type="protein sequence ID" value="UVI30692.1"/>
    <property type="molecule type" value="Genomic_DNA"/>
</dbReference>
<name>A0ABY5S9U3_9BACL</name>
<dbReference type="Gene3D" id="3.40.50.1980">
    <property type="entry name" value="Nitrogenase molybdenum iron protein domain"/>
    <property type="match status" value="2"/>
</dbReference>
<organism evidence="6 7">
    <name type="scientific">Paenibacillus spongiae</name>
    <dbReference type="NCBI Taxonomy" id="2909671"/>
    <lineage>
        <taxon>Bacteria</taxon>
        <taxon>Bacillati</taxon>
        <taxon>Bacillota</taxon>
        <taxon>Bacilli</taxon>
        <taxon>Bacillales</taxon>
        <taxon>Paenibacillaceae</taxon>
        <taxon>Paenibacillus</taxon>
    </lineage>
</organism>
<dbReference type="PANTHER" id="PTHR30535:SF36">
    <property type="entry name" value="HIGH-AFFINITY HEME UPTAKE SYSTEM PROTEIN ISDE"/>
    <property type="match status" value="1"/>
</dbReference>
<sequence length="340" mass="36654">MKISRKWALYASLSLLAFTVACSNQPTANEANQTNESNETKGNAANEKQDETNKPAADGVTAIAVDEAKAAELQAQFGQEAPAKVVSASVAISEILDVLGVMPIGVPTSTVELPAAFKDVQRIGSALKPDVEQVTKLQPDLVLGPESIKDSLEKQFKPASLKTAYIPSDSLEELKLSMVVMSRVFKQEQKANEFLANLEKQESEAAKQAEGKTAPKVMLLFGSAESFMLMNENTFPGSIAKKLGASNVVSDVLKSDETYVMLNMENVVAANPDVILLVSHGDPDTAIKKFEEDVKKNGAWDKLNAFKNGKVSALDYNLFGVASLVKAADAYKEMTTKLYQ</sequence>
<evidence type="ECO:0000259" key="5">
    <source>
        <dbReference type="PROSITE" id="PS50983"/>
    </source>
</evidence>
<dbReference type="PROSITE" id="PS51257">
    <property type="entry name" value="PROKAR_LIPOPROTEIN"/>
    <property type="match status" value="1"/>
</dbReference>
<reference evidence="6" key="1">
    <citation type="submission" date="2022-01" db="EMBL/GenBank/DDBJ databases">
        <title>Paenibacillus spongiae sp. nov., isolated from marine sponge.</title>
        <authorList>
            <person name="Li Z."/>
            <person name="Zhang M."/>
        </authorList>
    </citation>
    <scope>NUCLEOTIDE SEQUENCE</scope>
    <source>
        <strain evidence="6">PHS-Z3</strain>
    </source>
</reference>
<evidence type="ECO:0000313" key="7">
    <source>
        <dbReference type="Proteomes" id="UP001057877"/>
    </source>
</evidence>
<dbReference type="Proteomes" id="UP001057877">
    <property type="component" value="Chromosome"/>
</dbReference>
<proteinExistence type="inferred from homology"/>
<feature type="compositionally biased region" description="Polar residues" evidence="3">
    <location>
        <begin position="28"/>
        <end position="43"/>
    </location>
</feature>
<dbReference type="Pfam" id="PF01497">
    <property type="entry name" value="Peripla_BP_2"/>
    <property type="match status" value="1"/>
</dbReference>
<feature type="signal peptide" evidence="4">
    <location>
        <begin position="1"/>
        <end position="23"/>
    </location>
</feature>
<evidence type="ECO:0000256" key="3">
    <source>
        <dbReference type="SAM" id="MobiDB-lite"/>
    </source>
</evidence>
<gene>
    <name evidence="6" type="ORF">L1F29_02085</name>
</gene>
<protein>
    <submittedName>
        <fullName evidence="6">ABC transporter substrate-binding protein</fullName>
    </submittedName>
</protein>
<accession>A0ABY5S9U3</accession>
<dbReference type="InterPro" id="IPR054828">
    <property type="entry name" value="Vit_B12_bind_prot"/>
</dbReference>
<evidence type="ECO:0000256" key="2">
    <source>
        <dbReference type="ARBA" id="ARBA00022729"/>
    </source>
</evidence>
<keyword evidence="2 4" id="KW-0732">Signal</keyword>
<dbReference type="NCBIfam" id="NF038402">
    <property type="entry name" value="TroA_like"/>
    <property type="match status" value="1"/>
</dbReference>
<dbReference type="PROSITE" id="PS50983">
    <property type="entry name" value="FE_B12_PBP"/>
    <property type="match status" value="1"/>
</dbReference>
<dbReference type="RefSeq" id="WP_258386757.1">
    <property type="nucleotide sequence ID" value="NZ_CP091430.1"/>
</dbReference>
<keyword evidence="7" id="KW-1185">Reference proteome</keyword>
<evidence type="ECO:0000256" key="1">
    <source>
        <dbReference type="ARBA" id="ARBA00008814"/>
    </source>
</evidence>
<dbReference type="InterPro" id="IPR050902">
    <property type="entry name" value="ABC_Transporter_SBP"/>
</dbReference>
<dbReference type="SUPFAM" id="SSF53807">
    <property type="entry name" value="Helical backbone' metal receptor"/>
    <property type="match status" value="1"/>
</dbReference>
<comment type="similarity">
    <text evidence="1">Belongs to the bacterial solute-binding protein 8 family.</text>
</comment>
<evidence type="ECO:0000313" key="6">
    <source>
        <dbReference type="EMBL" id="UVI30692.1"/>
    </source>
</evidence>
<evidence type="ECO:0000256" key="4">
    <source>
        <dbReference type="SAM" id="SignalP"/>
    </source>
</evidence>
<feature type="domain" description="Fe/B12 periplasmic-binding" evidence="5">
    <location>
        <begin position="84"/>
        <end position="340"/>
    </location>
</feature>
<feature type="region of interest" description="Disordered" evidence="3">
    <location>
        <begin position="28"/>
        <end position="54"/>
    </location>
</feature>
<dbReference type="PANTHER" id="PTHR30535">
    <property type="entry name" value="VITAMIN B12-BINDING PROTEIN"/>
    <property type="match status" value="1"/>
</dbReference>
<feature type="chain" id="PRO_5045622167" evidence="4">
    <location>
        <begin position="24"/>
        <end position="340"/>
    </location>
</feature>